<proteinExistence type="inferred from homology"/>
<accession>A0A8J2JLN2</accession>
<dbReference type="AlphaFoldDB" id="A0A8J2JLN2"/>
<protein>
    <submittedName>
        <fullName evidence="2">Uncharacterized protein</fullName>
    </submittedName>
</protein>
<reference evidence="2" key="1">
    <citation type="submission" date="2021-06" db="EMBL/GenBank/DDBJ databases">
        <authorList>
            <person name="Hodson N. C."/>
            <person name="Mongue J. A."/>
            <person name="Jaron S. K."/>
        </authorList>
    </citation>
    <scope>NUCLEOTIDE SEQUENCE</scope>
</reference>
<evidence type="ECO:0000313" key="3">
    <source>
        <dbReference type="Proteomes" id="UP000708208"/>
    </source>
</evidence>
<sequence>MTRKRREMAALSDEDMRFLNDIDLEVLVIRDASRVIREALVPDKLDIKVEIGCGGIAKLQIFIVTPQFEGLPLLQRHKLVQAAVRTIPAYERRVHAITITKALTPAQYEETQKAA</sequence>
<dbReference type="GO" id="GO:0006879">
    <property type="term" value="P:intracellular iron ion homeostasis"/>
    <property type="evidence" value="ECO:0007669"/>
    <property type="project" value="InterPro"/>
</dbReference>
<dbReference type="OrthoDB" id="4983at2759"/>
<gene>
    <name evidence="2" type="ORF">AFUS01_LOCUS11884</name>
</gene>
<dbReference type="GO" id="GO:0005829">
    <property type="term" value="C:cytosol"/>
    <property type="evidence" value="ECO:0007669"/>
    <property type="project" value="TreeGrafter"/>
</dbReference>
<dbReference type="InterPro" id="IPR002634">
    <property type="entry name" value="BolA"/>
</dbReference>
<dbReference type="GO" id="GO:0005634">
    <property type="term" value="C:nucleus"/>
    <property type="evidence" value="ECO:0007669"/>
    <property type="project" value="TreeGrafter"/>
</dbReference>
<dbReference type="PANTHER" id="PTHR12735:SF27">
    <property type="entry name" value="BOLA-LIKE PROTEIN 2"/>
    <property type="match status" value="1"/>
</dbReference>
<evidence type="ECO:0000313" key="2">
    <source>
        <dbReference type="EMBL" id="CAG7722767.1"/>
    </source>
</evidence>
<dbReference type="Pfam" id="PF01722">
    <property type="entry name" value="BolA"/>
    <property type="match status" value="1"/>
</dbReference>
<organism evidence="2 3">
    <name type="scientific">Allacma fusca</name>
    <dbReference type="NCBI Taxonomy" id="39272"/>
    <lineage>
        <taxon>Eukaryota</taxon>
        <taxon>Metazoa</taxon>
        <taxon>Ecdysozoa</taxon>
        <taxon>Arthropoda</taxon>
        <taxon>Hexapoda</taxon>
        <taxon>Collembola</taxon>
        <taxon>Symphypleona</taxon>
        <taxon>Sminthuridae</taxon>
        <taxon>Allacma</taxon>
    </lineage>
</organism>
<dbReference type="EMBL" id="CAJVCH010092373">
    <property type="protein sequence ID" value="CAG7722767.1"/>
    <property type="molecule type" value="Genomic_DNA"/>
</dbReference>
<dbReference type="PANTHER" id="PTHR12735">
    <property type="entry name" value="BOLA-LIKE PROTEIN-RELATED"/>
    <property type="match status" value="1"/>
</dbReference>
<comment type="similarity">
    <text evidence="1">Belongs to the BolA/IbaG family.</text>
</comment>
<dbReference type="GO" id="GO:0051604">
    <property type="term" value="P:protein maturation"/>
    <property type="evidence" value="ECO:0007669"/>
    <property type="project" value="InterPro"/>
</dbReference>
<name>A0A8J2JLN2_9HEXA</name>
<evidence type="ECO:0000256" key="1">
    <source>
        <dbReference type="RuleBase" id="RU003860"/>
    </source>
</evidence>
<dbReference type="GO" id="GO:0051537">
    <property type="term" value="F:2 iron, 2 sulfur cluster binding"/>
    <property type="evidence" value="ECO:0007669"/>
    <property type="project" value="InterPro"/>
</dbReference>
<keyword evidence="3" id="KW-1185">Reference proteome</keyword>
<comment type="caution">
    <text evidence="2">The sequence shown here is derived from an EMBL/GenBank/DDBJ whole genome shotgun (WGS) entry which is preliminary data.</text>
</comment>
<dbReference type="Proteomes" id="UP000708208">
    <property type="component" value="Unassembled WGS sequence"/>
</dbReference>
<dbReference type="InterPro" id="IPR045115">
    <property type="entry name" value="BOL2"/>
</dbReference>